<evidence type="ECO:0000256" key="1">
    <source>
        <dbReference type="ARBA" id="ARBA00004651"/>
    </source>
</evidence>
<proteinExistence type="inferred from homology"/>
<evidence type="ECO:0000256" key="6">
    <source>
        <dbReference type="ARBA" id="ARBA00022692"/>
    </source>
</evidence>
<dbReference type="GO" id="GO:0046677">
    <property type="term" value="P:response to antibiotic"/>
    <property type="evidence" value="ECO:0007669"/>
    <property type="project" value="UniProtKB-UniRule"/>
</dbReference>
<evidence type="ECO:0000256" key="3">
    <source>
        <dbReference type="ARBA" id="ARBA00012374"/>
    </source>
</evidence>
<dbReference type="RefSeq" id="WP_089996210.1">
    <property type="nucleotide sequence ID" value="NZ_FOIZ01000002.1"/>
</dbReference>
<comment type="catalytic activity">
    <reaction evidence="13 14">
        <text>di-trans,octa-cis-undecaprenyl diphosphate + H2O = di-trans,octa-cis-undecaprenyl phosphate + phosphate + H(+)</text>
        <dbReference type="Rhea" id="RHEA:28094"/>
        <dbReference type="ChEBI" id="CHEBI:15377"/>
        <dbReference type="ChEBI" id="CHEBI:15378"/>
        <dbReference type="ChEBI" id="CHEBI:43474"/>
        <dbReference type="ChEBI" id="CHEBI:58405"/>
        <dbReference type="ChEBI" id="CHEBI:60392"/>
        <dbReference type="EC" id="3.6.1.27"/>
    </reaction>
</comment>
<dbReference type="PANTHER" id="PTHR30622:SF3">
    <property type="entry name" value="UNDECAPRENYL-DIPHOSPHATASE"/>
    <property type="match status" value="1"/>
</dbReference>
<keyword evidence="14" id="KW-0573">Peptidoglycan synthesis</keyword>
<dbReference type="AlphaFoldDB" id="A0A1I0RLB4"/>
<dbReference type="PANTHER" id="PTHR30622">
    <property type="entry name" value="UNDECAPRENYL-DIPHOSPHATASE"/>
    <property type="match status" value="1"/>
</dbReference>
<feature type="transmembrane region" description="Helical" evidence="14">
    <location>
        <begin position="112"/>
        <end position="129"/>
    </location>
</feature>
<evidence type="ECO:0000256" key="5">
    <source>
        <dbReference type="ARBA" id="ARBA00022475"/>
    </source>
</evidence>
<dbReference type="GO" id="GO:0009252">
    <property type="term" value="P:peptidoglycan biosynthetic process"/>
    <property type="evidence" value="ECO:0007669"/>
    <property type="project" value="UniProtKB-KW"/>
</dbReference>
<dbReference type="HAMAP" id="MF_01006">
    <property type="entry name" value="Undec_diphosphatase"/>
    <property type="match status" value="1"/>
</dbReference>
<comment type="miscellaneous">
    <text evidence="14">Bacitracin is thought to be involved in the inhibition of peptidoglycan synthesis by sequestering undecaprenyl diphosphate, thereby reducing the pool of lipid carrier available.</text>
</comment>
<gene>
    <name evidence="14" type="primary">uppP</name>
    <name evidence="15" type="ORF">SAMN04488515_2896</name>
</gene>
<evidence type="ECO:0000256" key="10">
    <source>
        <dbReference type="ARBA" id="ARBA00023251"/>
    </source>
</evidence>
<keyword evidence="14" id="KW-0133">Cell shape</keyword>
<dbReference type="Pfam" id="PF02673">
    <property type="entry name" value="BacA"/>
    <property type="match status" value="1"/>
</dbReference>
<sequence>MDGNTTLVAALLGVLEGATEFIPVSSTAHILLAGEVLGFESKAKTFEIVIQLGAVLAILSVYATRLMGVAVRTPHDPQARQFFVSIILACIPAGVLGIALNDFIKETLFNSLSAIAIVLIVGGVILLFVDRLKLTVRHDDALAVPLRTAFAIGLFQCLALMPGTSRSGATIVGGMLLGVSKRAAAEFSFFLTMPVMFGATFVDLLKNWDVLDLSAIWYIAVGFATAFITAVIVVRAVLGYITRNGYALFGWWRIVVGFAALAYLQL</sequence>
<dbReference type="STRING" id="364200.SAMN04488515_2896"/>
<dbReference type="GO" id="GO:0005886">
    <property type="term" value="C:plasma membrane"/>
    <property type="evidence" value="ECO:0007669"/>
    <property type="project" value="UniProtKB-SubCell"/>
</dbReference>
<reference evidence="15 16" key="1">
    <citation type="submission" date="2016-10" db="EMBL/GenBank/DDBJ databases">
        <authorList>
            <person name="de Groot N.N."/>
        </authorList>
    </citation>
    <scope>NUCLEOTIDE SEQUENCE [LARGE SCALE GENOMIC DNA]</scope>
    <source>
        <strain evidence="15 16">DSM 17925</strain>
    </source>
</reference>
<keyword evidence="16" id="KW-1185">Reference proteome</keyword>
<keyword evidence="8 14" id="KW-1133">Transmembrane helix</keyword>
<keyword evidence="10 14" id="KW-0046">Antibiotic resistance</keyword>
<dbReference type="OrthoDB" id="9808289at2"/>
<dbReference type="EMBL" id="FOIZ01000002">
    <property type="protein sequence ID" value="SEW41917.1"/>
    <property type="molecule type" value="Genomic_DNA"/>
</dbReference>
<protein>
    <recommendedName>
        <fullName evidence="4 14">Undecaprenyl-diphosphatase</fullName>
        <ecNumber evidence="3 14">3.6.1.27</ecNumber>
    </recommendedName>
    <alternativeName>
        <fullName evidence="12 14">Bacitracin resistance protein</fullName>
    </alternativeName>
    <alternativeName>
        <fullName evidence="11 14">Undecaprenyl pyrophosphate phosphatase</fullName>
    </alternativeName>
</protein>
<dbReference type="InterPro" id="IPR003824">
    <property type="entry name" value="UppP"/>
</dbReference>
<evidence type="ECO:0000256" key="13">
    <source>
        <dbReference type="ARBA" id="ARBA00047594"/>
    </source>
</evidence>
<dbReference type="NCBIfam" id="NF001389">
    <property type="entry name" value="PRK00281.1-2"/>
    <property type="match status" value="1"/>
</dbReference>
<evidence type="ECO:0000313" key="15">
    <source>
        <dbReference type="EMBL" id="SEW41917.1"/>
    </source>
</evidence>
<evidence type="ECO:0000256" key="7">
    <source>
        <dbReference type="ARBA" id="ARBA00022801"/>
    </source>
</evidence>
<evidence type="ECO:0000256" key="4">
    <source>
        <dbReference type="ARBA" id="ARBA00021581"/>
    </source>
</evidence>
<keyword evidence="7 14" id="KW-0378">Hydrolase</keyword>
<feature type="transmembrane region" description="Helical" evidence="14">
    <location>
        <begin position="49"/>
        <end position="70"/>
    </location>
</feature>
<keyword evidence="5 14" id="KW-1003">Cell membrane</keyword>
<evidence type="ECO:0000313" key="16">
    <source>
        <dbReference type="Proteomes" id="UP000199167"/>
    </source>
</evidence>
<keyword evidence="14" id="KW-0961">Cell wall biogenesis/degradation</keyword>
<dbReference type="GO" id="GO:0008360">
    <property type="term" value="P:regulation of cell shape"/>
    <property type="evidence" value="ECO:0007669"/>
    <property type="project" value="UniProtKB-KW"/>
</dbReference>
<accession>A0A1I0RLB4</accession>
<comment type="similarity">
    <text evidence="2 14">Belongs to the UppP family.</text>
</comment>
<name>A0A1I0RLB4_9RHOB</name>
<evidence type="ECO:0000256" key="12">
    <source>
        <dbReference type="ARBA" id="ARBA00032932"/>
    </source>
</evidence>
<evidence type="ECO:0000256" key="9">
    <source>
        <dbReference type="ARBA" id="ARBA00023136"/>
    </source>
</evidence>
<comment type="subcellular location">
    <subcellularLocation>
        <location evidence="1 14">Cell membrane</location>
        <topology evidence="1 14">Multi-pass membrane protein</topology>
    </subcellularLocation>
</comment>
<dbReference type="NCBIfam" id="TIGR00753">
    <property type="entry name" value="undec_PP_bacA"/>
    <property type="match status" value="1"/>
</dbReference>
<dbReference type="GO" id="GO:0050380">
    <property type="term" value="F:undecaprenyl-diphosphatase activity"/>
    <property type="evidence" value="ECO:0007669"/>
    <property type="project" value="UniProtKB-UniRule"/>
</dbReference>
<feature type="transmembrane region" description="Helical" evidence="14">
    <location>
        <begin position="216"/>
        <end position="238"/>
    </location>
</feature>
<comment type="function">
    <text evidence="14">Catalyzes the dephosphorylation of undecaprenyl diphosphate (UPP). Confers resistance to bacitracin.</text>
</comment>
<feature type="transmembrane region" description="Helical" evidence="14">
    <location>
        <begin position="82"/>
        <end position="100"/>
    </location>
</feature>
<feature type="transmembrane region" description="Helical" evidence="14">
    <location>
        <begin position="183"/>
        <end position="204"/>
    </location>
</feature>
<evidence type="ECO:0000256" key="11">
    <source>
        <dbReference type="ARBA" id="ARBA00032707"/>
    </source>
</evidence>
<feature type="transmembrane region" description="Helical" evidence="14">
    <location>
        <begin position="141"/>
        <end position="163"/>
    </location>
</feature>
<dbReference type="Proteomes" id="UP000199167">
    <property type="component" value="Unassembled WGS sequence"/>
</dbReference>
<evidence type="ECO:0000256" key="14">
    <source>
        <dbReference type="HAMAP-Rule" id="MF_01006"/>
    </source>
</evidence>
<keyword evidence="9 14" id="KW-0472">Membrane</keyword>
<dbReference type="GO" id="GO:0071555">
    <property type="term" value="P:cell wall organization"/>
    <property type="evidence" value="ECO:0007669"/>
    <property type="project" value="UniProtKB-KW"/>
</dbReference>
<dbReference type="EC" id="3.6.1.27" evidence="3 14"/>
<feature type="transmembrane region" description="Helical" evidence="14">
    <location>
        <begin position="244"/>
        <end position="264"/>
    </location>
</feature>
<organism evidence="15 16">
    <name type="scientific">Cognatiyoonia koreensis</name>
    <dbReference type="NCBI Taxonomy" id="364200"/>
    <lineage>
        <taxon>Bacteria</taxon>
        <taxon>Pseudomonadati</taxon>
        <taxon>Pseudomonadota</taxon>
        <taxon>Alphaproteobacteria</taxon>
        <taxon>Rhodobacterales</taxon>
        <taxon>Paracoccaceae</taxon>
        <taxon>Cognatiyoonia</taxon>
    </lineage>
</organism>
<evidence type="ECO:0000256" key="2">
    <source>
        <dbReference type="ARBA" id="ARBA00010621"/>
    </source>
</evidence>
<evidence type="ECO:0000256" key="8">
    <source>
        <dbReference type="ARBA" id="ARBA00022989"/>
    </source>
</evidence>
<dbReference type="NCBIfam" id="NF001390">
    <property type="entry name" value="PRK00281.1-4"/>
    <property type="match status" value="1"/>
</dbReference>
<keyword evidence="6 14" id="KW-0812">Transmembrane</keyword>